<dbReference type="GO" id="GO:0016301">
    <property type="term" value="F:kinase activity"/>
    <property type="evidence" value="ECO:0007669"/>
    <property type="project" value="UniProtKB-KW"/>
</dbReference>
<dbReference type="Pfam" id="PF14689">
    <property type="entry name" value="SPOB_a"/>
    <property type="match status" value="1"/>
</dbReference>
<dbReference type="InterPro" id="IPR016120">
    <property type="entry name" value="Sig_transdc_His_kin_SpoOB"/>
</dbReference>
<protein>
    <submittedName>
        <fullName evidence="15">Sensor histidine kinase</fullName>
    </submittedName>
</protein>
<keyword evidence="10" id="KW-0902">Two-component regulatory system</keyword>
<sequence>MKKGLRLWALLSIIFVSTLLITNTILYGVILYQDAKTVQKREEKLLLDLGKQLALEPEIQQTLLANNYSENTEQYTLAVTRIHQLDFIVLMDMQGIRLTHPDKTKIGKSFEGGDEKKALHGESHVSISDGSLGRSLRGFVPVHAQGKQIGVVALGITLDSLSKLVTNSRQQYTLALLISIGVGLLVASIAAYYLKKQLLNLEPKEISRLLTERNVMLDETKDIVVVIDSDETINLANIAAIDMYHRLSGNTDSLTGQKIDQLLLDKKQVDFTRSVQQLYRQNGQDYLFSSAPILVHQKQIGSILFLRNATESLFVTDQLVNTTAYASALQSQSHEFMNKLHIIYGLVDLENYNELKIYLNDILQPEKEFSHRLAVLVKNPIIAGFFIGEREKFAERKTQLFIEISPELPNTTDQNQTTNLINVYRYIHHTLLQRYLPDEVTMKIEYFDQRLKTRYHFQLNEAEAENLELAFAENYFTQLVADCNGTFQLTINESILMDLETDYKEN</sequence>
<feature type="transmembrane region" description="Helical" evidence="12">
    <location>
        <begin position="7"/>
        <end position="32"/>
    </location>
</feature>
<dbReference type="RefSeq" id="WP_311829694.1">
    <property type="nucleotide sequence ID" value="NZ_JARQAJ010000002.1"/>
</dbReference>
<evidence type="ECO:0000313" key="15">
    <source>
        <dbReference type="EMBL" id="MDT2759178.1"/>
    </source>
</evidence>
<feature type="domain" description="Single cache" evidence="14">
    <location>
        <begin position="37"/>
        <end position="167"/>
    </location>
</feature>
<dbReference type="InterPro" id="IPR039506">
    <property type="entry name" value="SPOB_a"/>
</dbReference>
<keyword evidence="6" id="KW-0547">Nucleotide-binding</keyword>
<organism evidence="15 16">
    <name type="scientific">Enterococcus xiangfangensis</name>
    <dbReference type="NCBI Taxonomy" id="1296537"/>
    <lineage>
        <taxon>Bacteria</taxon>
        <taxon>Bacillati</taxon>
        <taxon>Bacillota</taxon>
        <taxon>Bacilli</taxon>
        <taxon>Lactobacillales</taxon>
        <taxon>Enterococcaceae</taxon>
        <taxon>Enterococcus</taxon>
    </lineage>
</organism>
<feature type="transmembrane region" description="Helical" evidence="12">
    <location>
        <begin position="172"/>
        <end position="194"/>
    </location>
</feature>
<keyword evidence="3" id="KW-0597">Phosphoprotein</keyword>
<comment type="subcellular location">
    <subcellularLocation>
        <location evidence="1">Cell membrane</location>
        <topology evidence="1">Multi-pass membrane protein</topology>
    </subcellularLocation>
</comment>
<proteinExistence type="predicted"/>
<evidence type="ECO:0000256" key="6">
    <source>
        <dbReference type="ARBA" id="ARBA00022741"/>
    </source>
</evidence>
<evidence type="ECO:0000256" key="7">
    <source>
        <dbReference type="ARBA" id="ARBA00022777"/>
    </source>
</evidence>
<dbReference type="InterPro" id="IPR029151">
    <property type="entry name" value="Sensor-like_sf"/>
</dbReference>
<dbReference type="Gene3D" id="3.30.450.20">
    <property type="entry name" value="PAS domain"/>
    <property type="match status" value="2"/>
</dbReference>
<keyword evidence="16" id="KW-1185">Reference proteome</keyword>
<evidence type="ECO:0000259" key="14">
    <source>
        <dbReference type="Pfam" id="PF17203"/>
    </source>
</evidence>
<dbReference type="Pfam" id="PF17203">
    <property type="entry name" value="sCache_3_2"/>
    <property type="match status" value="1"/>
</dbReference>
<evidence type="ECO:0000256" key="10">
    <source>
        <dbReference type="ARBA" id="ARBA00023012"/>
    </source>
</evidence>
<accession>A0ABU3F936</accession>
<dbReference type="InterPro" id="IPR033463">
    <property type="entry name" value="sCache_3"/>
</dbReference>
<dbReference type="EMBL" id="JARQAJ010000002">
    <property type="protein sequence ID" value="MDT2759178.1"/>
    <property type="molecule type" value="Genomic_DNA"/>
</dbReference>
<keyword evidence="5 12" id="KW-0812">Transmembrane</keyword>
<dbReference type="Gene3D" id="1.10.287.130">
    <property type="match status" value="1"/>
</dbReference>
<dbReference type="SUPFAM" id="SSF103190">
    <property type="entry name" value="Sensory domain-like"/>
    <property type="match status" value="1"/>
</dbReference>
<feature type="domain" description="SpoOB alpha-helical" evidence="13">
    <location>
        <begin position="326"/>
        <end position="365"/>
    </location>
</feature>
<evidence type="ECO:0000256" key="12">
    <source>
        <dbReference type="SAM" id="Phobius"/>
    </source>
</evidence>
<evidence type="ECO:0000256" key="3">
    <source>
        <dbReference type="ARBA" id="ARBA00022553"/>
    </source>
</evidence>
<evidence type="ECO:0000256" key="9">
    <source>
        <dbReference type="ARBA" id="ARBA00022989"/>
    </source>
</evidence>
<dbReference type="Proteomes" id="UP001181046">
    <property type="component" value="Unassembled WGS sequence"/>
</dbReference>
<dbReference type="SUPFAM" id="SSF55890">
    <property type="entry name" value="Sporulation response regulatory protein Spo0B"/>
    <property type="match status" value="1"/>
</dbReference>
<reference evidence="15" key="1">
    <citation type="submission" date="2023-03" db="EMBL/GenBank/DDBJ databases">
        <authorList>
            <person name="Shen W."/>
            <person name="Cai J."/>
        </authorList>
    </citation>
    <scope>NUCLEOTIDE SEQUENCE</scope>
    <source>
        <strain evidence="15">P66-3</strain>
    </source>
</reference>
<keyword evidence="2" id="KW-1003">Cell membrane</keyword>
<keyword evidence="4" id="KW-0808">Transferase</keyword>
<keyword evidence="11 12" id="KW-0472">Membrane</keyword>
<evidence type="ECO:0000256" key="1">
    <source>
        <dbReference type="ARBA" id="ARBA00004651"/>
    </source>
</evidence>
<evidence type="ECO:0000256" key="11">
    <source>
        <dbReference type="ARBA" id="ARBA00023136"/>
    </source>
</evidence>
<evidence type="ECO:0000313" key="16">
    <source>
        <dbReference type="Proteomes" id="UP001181046"/>
    </source>
</evidence>
<name>A0ABU3F936_9ENTE</name>
<evidence type="ECO:0000256" key="4">
    <source>
        <dbReference type="ARBA" id="ARBA00022679"/>
    </source>
</evidence>
<evidence type="ECO:0000256" key="5">
    <source>
        <dbReference type="ARBA" id="ARBA00022692"/>
    </source>
</evidence>
<comment type="caution">
    <text evidence="15">The sequence shown here is derived from an EMBL/GenBank/DDBJ whole genome shotgun (WGS) entry which is preliminary data.</text>
</comment>
<keyword evidence="9 12" id="KW-1133">Transmembrane helix</keyword>
<keyword evidence="7 15" id="KW-0418">Kinase</keyword>
<evidence type="ECO:0000259" key="13">
    <source>
        <dbReference type="Pfam" id="PF14689"/>
    </source>
</evidence>
<gene>
    <name evidence="15" type="ORF">P7H27_05315</name>
</gene>
<evidence type="ECO:0000256" key="8">
    <source>
        <dbReference type="ARBA" id="ARBA00022840"/>
    </source>
</evidence>
<keyword evidence="8" id="KW-0067">ATP-binding</keyword>
<evidence type="ECO:0000256" key="2">
    <source>
        <dbReference type="ARBA" id="ARBA00022475"/>
    </source>
</evidence>